<sequence>MTKALSAYHVARRILTEADRVGSSRGCVAKQVWAVLWKLRIPNKIKVFAWRACHEILPTAVNLTRRRVILEDKCSLCTGEPETTIHALWDCVVAQDVWAGSICKLQKYKYGQVDLVQLMEVFLERMNMEEIELFWTQAWLIWSQQLGMVQLFEMKKGEVMAAMTASGPDVHTSDEAELLACRRAIEFAVDAGFSRLVIEGDNSNAIHAISSSEENTSLYGNVVEDIRLLIRGLLWSNLCCIRRGGNRVAYALAQHARHALDEDLYWVEESPPPSLDALYHDSLSI</sequence>
<evidence type="ECO:0000259" key="1">
    <source>
        <dbReference type="Pfam" id="PF13456"/>
    </source>
</evidence>
<evidence type="ECO:0000313" key="3">
    <source>
        <dbReference type="EMBL" id="KAL0012077.1"/>
    </source>
</evidence>
<dbReference type="GO" id="GO:0004523">
    <property type="term" value="F:RNA-DNA hybrid ribonuclease activity"/>
    <property type="evidence" value="ECO:0007669"/>
    <property type="project" value="InterPro"/>
</dbReference>
<dbReference type="InterPro" id="IPR026960">
    <property type="entry name" value="RVT-Znf"/>
</dbReference>
<dbReference type="InterPro" id="IPR012337">
    <property type="entry name" value="RNaseH-like_sf"/>
</dbReference>
<name>A0AAW2DQI3_9ROSI</name>
<dbReference type="InterPro" id="IPR002156">
    <property type="entry name" value="RNaseH_domain"/>
</dbReference>
<evidence type="ECO:0000259" key="2">
    <source>
        <dbReference type="Pfam" id="PF13966"/>
    </source>
</evidence>
<dbReference type="InterPro" id="IPR036397">
    <property type="entry name" value="RNaseH_sf"/>
</dbReference>
<dbReference type="AlphaFoldDB" id="A0AAW2DQI3"/>
<protein>
    <recommendedName>
        <fullName evidence="5">Reverse transcriptase zinc-binding domain-containing protein</fullName>
    </recommendedName>
</protein>
<evidence type="ECO:0000313" key="4">
    <source>
        <dbReference type="Proteomes" id="UP001459277"/>
    </source>
</evidence>
<dbReference type="Pfam" id="PF13456">
    <property type="entry name" value="RVT_3"/>
    <property type="match status" value="1"/>
</dbReference>
<dbReference type="InterPro" id="IPR052929">
    <property type="entry name" value="RNase_H-like_EbsB-rel"/>
</dbReference>
<keyword evidence="4" id="KW-1185">Reference proteome</keyword>
<accession>A0AAW2DQI3</accession>
<proteinExistence type="predicted"/>
<dbReference type="Gene3D" id="3.30.420.10">
    <property type="entry name" value="Ribonuclease H-like superfamily/Ribonuclease H"/>
    <property type="match status" value="1"/>
</dbReference>
<dbReference type="PANTHER" id="PTHR47074">
    <property type="entry name" value="BNAC02G40300D PROTEIN"/>
    <property type="match status" value="1"/>
</dbReference>
<organism evidence="3 4">
    <name type="scientific">Lithocarpus litseifolius</name>
    <dbReference type="NCBI Taxonomy" id="425828"/>
    <lineage>
        <taxon>Eukaryota</taxon>
        <taxon>Viridiplantae</taxon>
        <taxon>Streptophyta</taxon>
        <taxon>Embryophyta</taxon>
        <taxon>Tracheophyta</taxon>
        <taxon>Spermatophyta</taxon>
        <taxon>Magnoliopsida</taxon>
        <taxon>eudicotyledons</taxon>
        <taxon>Gunneridae</taxon>
        <taxon>Pentapetalae</taxon>
        <taxon>rosids</taxon>
        <taxon>fabids</taxon>
        <taxon>Fagales</taxon>
        <taxon>Fagaceae</taxon>
        <taxon>Lithocarpus</taxon>
    </lineage>
</organism>
<dbReference type="SUPFAM" id="SSF53098">
    <property type="entry name" value="Ribonuclease H-like"/>
    <property type="match status" value="1"/>
</dbReference>
<dbReference type="InterPro" id="IPR044730">
    <property type="entry name" value="RNase_H-like_dom_plant"/>
</dbReference>
<dbReference type="Pfam" id="PF13966">
    <property type="entry name" value="zf-RVT"/>
    <property type="match status" value="1"/>
</dbReference>
<gene>
    <name evidence="3" type="ORF">SO802_007185</name>
</gene>
<dbReference type="GO" id="GO:0003676">
    <property type="term" value="F:nucleic acid binding"/>
    <property type="evidence" value="ECO:0007669"/>
    <property type="project" value="InterPro"/>
</dbReference>
<dbReference type="Proteomes" id="UP001459277">
    <property type="component" value="Unassembled WGS sequence"/>
</dbReference>
<evidence type="ECO:0008006" key="5">
    <source>
        <dbReference type="Google" id="ProtNLM"/>
    </source>
</evidence>
<dbReference type="EMBL" id="JAZDWU010000002">
    <property type="protein sequence ID" value="KAL0012077.1"/>
    <property type="molecule type" value="Genomic_DNA"/>
</dbReference>
<feature type="domain" description="RNase H type-1" evidence="1">
    <location>
        <begin position="151"/>
        <end position="256"/>
    </location>
</feature>
<reference evidence="3 4" key="1">
    <citation type="submission" date="2024-01" db="EMBL/GenBank/DDBJ databases">
        <title>A telomere-to-telomere, gap-free genome of sweet tea (Lithocarpus litseifolius).</title>
        <authorList>
            <person name="Zhou J."/>
        </authorList>
    </citation>
    <scope>NUCLEOTIDE SEQUENCE [LARGE SCALE GENOMIC DNA]</scope>
    <source>
        <strain evidence="3">Zhou-2022a</strain>
        <tissue evidence="3">Leaf</tissue>
    </source>
</reference>
<dbReference type="PANTHER" id="PTHR47074:SF48">
    <property type="entry name" value="POLYNUCLEOTIDYL TRANSFERASE, RIBONUCLEASE H-LIKE SUPERFAMILY PROTEIN"/>
    <property type="match status" value="1"/>
</dbReference>
<comment type="caution">
    <text evidence="3">The sequence shown here is derived from an EMBL/GenBank/DDBJ whole genome shotgun (WGS) entry which is preliminary data.</text>
</comment>
<dbReference type="CDD" id="cd06222">
    <property type="entry name" value="RNase_H_like"/>
    <property type="match status" value="1"/>
</dbReference>
<feature type="domain" description="Reverse transcriptase zinc-binding" evidence="2">
    <location>
        <begin position="30"/>
        <end position="98"/>
    </location>
</feature>